<feature type="compositionally biased region" description="Low complexity" evidence="16">
    <location>
        <begin position="70"/>
        <end position="82"/>
    </location>
</feature>
<dbReference type="Proteomes" id="UP000198287">
    <property type="component" value="Unassembled WGS sequence"/>
</dbReference>
<feature type="compositionally biased region" description="Polar residues" evidence="16">
    <location>
        <begin position="59"/>
        <end position="69"/>
    </location>
</feature>
<keyword evidence="8 17" id="KW-0812">Transmembrane</keyword>
<keyword evidence="6" id="KW-1003">Cell membrane</keyword>
<dbReference type="OrthoDB" id="5843723at2759"/>
<evidence type="ECO:0000256" key="17">
    <source>
        <dbReference type="SAM" id="Phobius"/>
    </source>
</evidence>
<comment type="function">
    <text evidence="1">Component of the sarcoglycan complex, a subcomplex of the dystrophin-glycoprotein complex which forms a link between the F-actin cytoskeleton and the extracellular matrix.</text>
</comment>
<dbReference type="EMBL" id="LNIX01000008">
    <property type="protein sequence ID" value="OXA50749.1"/>
    <property type="molecule type" value="Genomic_DNA"/>
</dbReference>
<dbReference type="Pfam" id="PF04790">
    <property type="entry name" value="Sarcoglycan_1"/>
    <property type="match status" value="1"/>
</dbReference>
<dbReference type="PANTHER" id="PTHR21142">
    <property type="entry name" value="SARCOGLYCANS"/>
    <property type="match status" value="1"/>
</dbReference>
<keyword evidence="10 17" id="KW-1133">Transmembrane helix</keyword>
<evidence type="ECO:0000256" key="2">
    <source>
        <dbReference type="ARBA" id="ARBA00004245"/>
    </source>
</evidence>
<feature type="compositionally biased region" description="Polar residues" evidence="16">
    <location>
        <begin position="105"/>
        <end position="123"/>
    </location>
</feature>
<dbReference type="InterPro" id="IPR027659">
    <property type="entry name" value="Sgcb"/>
</dbReference>
<comment type="subunit">
    <text evidence="15">Cross-link to form 2 major subcomplexes: one consisting of SGCB, SGCD and SGCG and the other consisting of SGCB and SGCD. The association between SGCB and SGCG is particularly strong while SGCA is loosely associated with the other sarcoglycans.</text>
</comment>
<keyword evidence="12" id="KW-1015">Disulfide bond</keyword>
<keyword evidence="19" id="KW-1185">Reference proteome</keyword>
<evidence type="ECO:0000256" key="10">
    <source>
        <dbReference type="ARBA" id="ARBA00022989"/>
    </source>
</evidence>
<dbReference type="PANTHER" id="PTHR21142:SF2">
    <property type="entry name" value="BETA-SARCOGLYCAN"/>
    <property type="match status" value="1"/>
</dbReference>
<reference evidence="18 19" key="1">
    <citation type="submission" date="2015-12" db="EMBL/GenBank/DDBJ databases">
        <title>The genome of Folsomia candida.</title>
        <authorList>
            <person name="Faddeeva A."/>
            <person name="Derks M.F."/>
            <person name="Anvar Y."/>
            <person name="Smit S."/>
            <person name="Van Straalen N."/>
            <person name="Roelofs D."/>
        </authorList>
    </citation>
    <scope>NUCLEOTIDE SEQUENCE [LARGE SCALE GENOMIC DNA]</scope>
    <source>
        <strain evidence="18 19">VU population</strain>
        <tissue evidence="18">Whole body</tissue>
    </source>
</reference>
<evidence type="ECO:0000256" key="4">
    <source>
        <dbReference type="ARBA" id="ARBA00007574"/>
    </source>
</evidence>
<evidence type="ECO:0000256" key="3">
    <source>
        <dbReference type="ARBA" id="ARBA00004274"/>
    </source>
</evidence>
<evidence type="ECO:0000256" key="13">
    <source>
        <dbReference type="ARBA" id="ARBA00023180"/>
    </source>
</evidence>
<keyword evidence="11 17" id="KW-0472">Membrane</keyword>
<dbReference type="STRING" id="158441.A0A226DZV8"/>
<feature type="transmembrane region" description="Helical" evidence="17">
    <location>
        <begin position="151"/>
        <end position="178"/>
    </location>
</feature>
<comment type="similarity">
    <text evidence="4">Belongs to the sarcoglycan beta/delta/gamma/zeta family.</text>
</comment>
<evidence type="ECO:0000256" key="12">
    <source>
        <dbReference type="ARBA" id="ARBA00023157"/>
    </source>
</evidence>
<comment type="subcellular location">
    <subcellularLocation>
        <location evidence="3">Cell membrane</location>
        <location evidence="3">Sarcolemma</location>
        <topology evidence="3">Single-pass type II membrane protein</topology>
    </subcellularLocation>
    <subcellularLocation>
        <location evidence="2">Cytoplasm</location>
        <location evidence="2">Cytoskeleton</location>
    </subcellularLocation>
</comment>
<evidence type="ECO:0000256" key="1">
    <source>
        <dbReference type="ARBA" id="ARBA00002860"/>
    </source>
</evidence>
<dbReference type="InterPro" id="IPR006875">
    <property type="entry name" value="Sarcoglycan"/>
</dbReference>
<comment type="caution">
    <text evidence="18">The sequence shown here is derived from an EMBL/GenBank/DDBJ whole genome shotgun (WGS) entry which is preliminary data.</text>
</comment>
<evidence type="ECO:0000313" key="18">
    <source>
        <dbReference type="EMBL" id="OXA50749.1"/>
    </source>
</evidence>
<protein>
    <recommendedName>
        <fullName evidence="5">Beta-sarcoglycan</fullName>
    </recommendedName>
</protein>
<evidence type="ECO:0000256" key="8">
    <source>
        <dbReference type="ARBA" id="ARBA00022692"/>
    </source>
</evidence>
<keyword evidence="7" id="KW-0963">Cytoplasm</keyword>
<accession>A0A226DZV8</accession>
<sequence>MSSALSSIRSSPIPDLAYDSYRSLSLRDQTLIRRQLASAEGVQPPPPPMLSSMSHHQPLNNGHGNGNTFSSQQQPSSSSNSNIPGINYRQNISSLDEPTPPNLIRSRSTATSHREPQSTTANAPQVKRRPSSFFVTNGKAYNLDNYGGESLAFWILLGILCLLVVGNSILTFLVFGVIRVGVGMESIEFLPGKLKFYGETDLGEIYKRDGILQGFDSDPIEITGHDGGEVHLWTHAGSQPSLSVERTAINISSVTEFRIVDRKGREVFSTNTPTLGLPRGVQKLDVRVAKVNRITSAVNASLQLVSTTFTYLKGSEGTHLEGRQITFKADQDILLKSVTGSIILSGGKDGIYLNVHDLPLVRETAVTRKSHTVPTLGKKESQYQLCACMPSGKLYRVEIPLNNAIRPDKQRVGCHTPKNPPC</sequence>
<evidence type="ECO:0000256" key="6">
    <source>
        <dbReference type="ARBA" id="ARBA00022475"/>
    </source>
</evidence>
<organism evidence="18 19">
    <name type="scientific">Folsomia candida</name>
    <name type="common">Springtail</name>
    <dbReference type="NCBI Taxonomy" id="158441"/>
    <lineage>
        <taxon>Eukaryota</taxon>
        <taxon>Metazoa</taxon>
        <taxon>Ecdysozoa</taxon>
        <taxon>Arthropoda</taxon>
        <taxon>Hexapoda</taxon>
        <taxon>Collembola</taxon>
        <taxon>Entomobryomorpha</taxon>
        <taxon>Isotomoidea</taxon>
        <taxon>Isotomidae</taxon>
        <taxon>Proisotominae</taxon>
        <taxon>Folsomia</taxon>
    </lineage>
</organism>
<dbReference type="GO" id="GO:0005856">
    <property type="term" value="C:cytoskeleton"/>
    <property type="evidence" value="ECO:0007669"/>
    <property type="project" value="UniProtKB-SubCell"/>
</dbReference>
<evidence type="ECO:0000256" key="9">
    <source>
        <dbReference type="ARBA" id="ARBA00022968"/>
    </source>
</evidence>
<evidence type="ECO:0000256" key="14">
    <source>
        <dbReference type="ARBA" id="ARBA00023212"/>
    </source>
</evidence>
<dbReference type="GO" id="GO:0016012">
    <property type="term" value="C:sarcoglycan complex"/>
    <property type="evidence" value="ECO:0007669"/>
    <property type="project" value="InterPro"/>
</dbReference>
<dbReference type="AlphaFoldDB" id="A0A226DZV8"/>
<keyword evidence="13" id="KW-0325">Glycoprotein</keyword>
<keyword evidence="14" id="KW-0206">Cytoskeleton</keyword>
<evidence type="ECO:0000256" key="7">
    <source>
        <dbReference type="ARBA" id="ARBA00022490"/>
    </source>
</evidence>
<proteinExistence type="inferred from homology"/>
<evidence type="ECO:0000256" key="16">
    <source>
        <dbReference type="SAM" id="MobiDB-lite"/>
    </source>
</evidence>
<evidence type="ECO:0000256" key="5">
    <source>
        <dbReference type="ARBA" id="ARBA00015329"/>
    </source>
</evidence>
<evidence type="ECO:0000256" key="15">
    <source>
        <dbReference type="ARBA" id="ARBA00026041"/>
    </source>
</evidence>
<dbReference type="GO" id="GO:0042383">
    <property type="term" value="C:sarcolemma"/>
    <property type="evidence" value="ECO:0007669"/>
    <property type="project" value="UniProtKB-SubCell"/>
</dbReference>
<evidence type="ECO:0000313" key="19">
    <source>
        <dbReference type="Proteomes" id="UP000198287"/>
    </source>
</evidence>
<keyword evidence="9" id="KW-0735">Signal-anchor</keyword>
<name>A0A226DZV8_FOLCA</name>
<evidence type="ECO:0000256" key="11">
    <source>
        <dbReference type="ARBA" id="ARBA00023136"/>
    </source>
</evidence>
<dbReference type="OMA" id="WTHAGSQ"/>
<dbReference type="GO" id="GO:0007517">
    <property type="term" value="P:muscle organ development"/>
    <property type="evidence" value="ECO:0007669"/>
    <property type="project" value="InterPro"/>
</dbReference>
<gene>
    <name evidence="18" type="ORF">Fcan01_14004</name>
</gene>
<feature type="region of interest" description="Disordered" evidence="16">
    <location>
        <begin position="39"/>
        <end position="129"/>
    </location>
</feature>